<gene>
    <name evidence="2" type="ORF">PTTW11_06445</name>
</gene>
<evidence type="ECO:0000313" key="2">
    <source>
        <dbReference type="EMBL" id="CAE7178906.1"/>
    </source>
</evidence>
<accession>A0A6S6W4D5</accession>
<protein>
    <submittedName>
        <fullName evidence="2">TolA</fullName>
    </submittedName>
</protein>
<feature type="compositionally biased region" description="Low complexity" evidence="1">
    <location>
        <begin position="144"/>
        <end position="163"/>
    </location>
</feature>
<sequence length="648" mass="72266">MVFKLENKDRRPYITKIKSALICVFRKFPKEPSDEPTLKLSRETLVKYSGEIERLFYGKYEQHGSFDRYKEDVQTCIEFFDESVKKLPDDIRYWDEGLRQFTSYPDEPNLPSSAPAPSTQAPSKTLPVPEQAPIEASKSSNPIKTVTEEPPVPVLSSPTPLKSSSRHDLPTTSSPGPTSPAPMTSSPLPTVPGPVSSGGSTPKSSTSSPPASTSFASIMRLAGAEARNVPDSPSPGPSTTRQKATPSPVNGIKSLMSMMMEERAARTQAQVKQRQMQETILQRLTALEEGSRSRQTEAADARAKEFAEREAAVSSREGAIKEREEQLQIEKAQVEKTANKLAEQQKAHDAKEKELIEREAKVAVLEKHYAEKLNQLDTKEKEQHEKDAHIETKLDNLSKTNITTPPSTPKQPTNSPRSRTKQKVAHLTSLIPSPTAIIKLRPLEKGRLRASLSGLKSPSFHSQMTTVLKTFGATPLHLPYHATKLIDLFNFGAAITTNTEDSPYQHLHPAVKNVAIVFVSSFTSLAFEKGNWRDYDLVCGQHQIMGFIQRINCLQGARALLDWDLVHMGVDEEVEFEFEDEVPVRAEHVVRKYWALFKEYVEALAMLRASTPVQMEVYGELVRYETREVEELKGVIERACGAHGVVLE</sequence>
<organism evidence="2 3">
    <name type="scientific">Pyrenophora teres f. teres</name>
    <dbReference type="NCBI Taxonomy" id="97479"/>
    <lineage>
        <taxon>Eukaryota</taxon>
        <taxon>Fungi</taxon>
        <taxon>Dikarya</taxon>
        <taxon>Ascomycota</taxon>
        <taxon>Pezizomycotina</taxon>
        <taxon>Dothideomycetes</taxon>
        <taxon>Pleosporomycetidae</taxon>
        <taxon>Pleosporales</taxon>
        <taxon>Pleosporineae</taxon>
        <taxon>Pleosporaceae</taxon>
        <taxon>Pyrenophora</taxon>
    </lineage>
</organism>
<evidence type="ECO:0000256" key="1">
    <source>
        <dbReference type="SAM" id="MobiDB-lite"/>
    </source>
</evidence>
<dbReference type="EMBL" id="HG992981">
    <property type="protein sequence ID" value="CAE7178906.1"/>
    <property type="molecule type" value="Genomic_DNA"/>
</dbReference>
<evidence type="ECO:0000313" key="3">
    <source>
        <dbReference type="Proteomes" id="UP000472372"/>
    </source>
</evidence>
<name>A0A6S6W4D5_9PLEO</name>
<feature type="compositionally biased region" description="Basic and acidic residues" evidence="1">
    <location>
        <begin position="377"/>
        <end position="396"/>
    </location>
</feature>
<feature type="region of interest" description="Disordered" evidence="1">
    <location>
        <begin position="375"/>
        <end position="423"/>
    </location>
</feature>
<dbReference type="AlphaFoldDB" id="A0A6S6W4D5"/>
<feature type="region of interest" description="Disordered" evidence="1">
    <location>
        <begin position="103"/>
        <end position="250"/>
    </location>
</feature>
<reference evidence="2" key="1">
    <citation type="submission" date="2021-02" db="EMBL/GenBank/DDBJ databases">
        <authorList>
            <person name="Syme A R."/>
            <person name="Syme A R."/>
            <person name="Moolhuijzen P."/>
        </authorList>
    </citation>
    <scope>NUCLEOTIDE SEQUENCE</scope>
    <source>
        <strain evidence="2">W1-1</strain>
    </source>
</reference>
<feature type="compositionally biased region" description="Low complexity" evidence="1">
    <location>
        <begin position="170"/>
        <end position="214"/>
    </location>
</feature>
<feature type="compositionally biased region" description="Low complexity" evidence="1">
    <location>
        <begin position="111"/>
        <end position="123"/>
    </location>
</feature>
<dbReference type="Proteomes" id="UP000472372">
    <property type="component" value="Chromosome 5"/>
</dbReference>
<feature type="compositionally biased region" description="Polar residues" evidence="1">
    <location>
        <begin position="237"/>
        <end position="248"/>
    </location>
</feature>
<feature type="compositionally biased region" description="Polar residues" evidence="1">
    <location>
        <begin position="397"/>
        <end position="417"/>
    </location>
</feature>
<proteinExistence type="predicted"/>